<dbReference type="EMBL" id="CAJNAS010000047">
    <property type="protein sequence ID" value="CAE6968509.1"/>
    <property type="molecule type" value="Genomic_DNA"/>
</dbReference>
<dbReference type="Proteomes" id="UP000675121">
    <property type="component" value="Unassembled WGS sequence"/>
</dbReference>
<name>A0A9N8NA41_9BURK</name>
<comment type="caution">
    <text evidence="1">The sequence shown here is derived from an EMBL/GenBank/DDBJ whole genome shotgun (WGS) entry which is preliminary data.</text>
</comment>
<dbReference type="AlphaFoldDB" id="A0A9N8NA41"/>
<reference evidence="1" key="1">
    <citation type="submission" date="2021-02" db="EMBL/GenBank/DDBJ databases">
        <authorList>
            <person name="Vanwijnsberghe S."/>
        </authorList>
    </citation>
    <scope>NUCLEOTIDE SEQUENCE</scope>
    <source>
        <strain evidence="1">R-70211</strain>
    </source>
</reference>
<proteinExistence type="predicted"/>
<gene>
    <name evidence="1" type="ORF">R70211_07602</name>
</gene>
<evidence type="ECO:0000313" key="2">
    <source>
        <dbReference type="Proteomes" id="UP000675121"/>
    </source>
</evidence>
<sequence>MEPSSYIVWLLEIFNRHRRELSIFCRERTLLSSQILQGEAINALSTLSKLSQVCESWWAIEIAVHINKELLNNDTKAYIKQLAENYPNLNVSHIVRNLLLLSESNSAILYVDGICERLKEYKSSGIVDAIARGAIESSNLLPLYLDPERTPDLNHLLDYCSYSLFDQYILFRNTLFEQLGKNIAHDSELVKQARDLASAIGDWELLNVLNPKNDVDEWVANVVLRYTEGDYNAVLISVADAIRHGNPSMFGMLEIYARAKIYTSSVGSGHTFFDRLSDELARILTLDPQTSQRLAYLEKIAIKFRGESWAKSLAFHTLTIERWDSNAEIVEVARLQTACLGTANTPKARYKEFGLEQIKSLEPAKIPQYRLLRYTPIPPEAGLLNKSDFPIYSDYLRTQSRFLLEHDRIPDACAFCIDEYLTNDVAFRHLPIIELCNSLIACDFSDRDFLVLCLNILDIYAKNANTKLDERRAELFQDFLAISGQHEPSKIFELDEVDTRVAYFLREVCLPNQLDNIIEFESYDDVSHERVAIIDFLIKAGAKDVETLRAEQDRVLETLFAEKLRAKIESGKLYVDVPALQSHRRNVYRSLYEEAKSVEGGVSLNPLSEESSIDSHDLFAFSKESNIAVASSDRSKILVQIFNSAVEDFALDENYGLDKYLSAEVRHIVFVTQLRACFEKTNLVTAQDSGVYLENEFWINKYDYIHRPIIESISQLLAEFSSRIDGILADVNDRFRIKFSDLHAFHVFDFSPYHRRIVKISHIVENSSSFEDFFNSLISAMWELALEGARAAQKLINEVLLAEVMTAIDELEAEIESVKGTIAMVDLMNNLKAARSDFKSGVELVTNWFRFVGVGDEQSYERLGVVMEAAVSSFDSMFKHRGRQLTFIQQKSPTQLTYAKAKCLFISLFTALENALRHGAQDHPVTISHHVANGHDVIEIVNRTAEHVSSPQTFIGEIKAKWNDQYSALSTAEGGSGIYKIFNLLKNSSAGFNFDVDLINSNFICKIGLDNAHFNN</sequence>
<protein>
    <submittedName>
        <fullName evidence="1">Uncharacterized protein</fullName>
    </submittedName>
</protein>
<keyword evidence="2" id="KW-1185">Reference proteome</keyword>
<organism evidence="1 2">
    <name type="scientific">Paraburkholderia domus</name>
    <dbReference type="NCBI Taxonomy" id="2793075"/>
    <lineage>
        <taxon>Bacteria</taxon>
        <taxon>Pseudomonadati</taxon>
        <taxon>Pseudomonadota</taxon>
        <taxon>Betaproteobacteria</taxon>
        <taxon>Burkholderiales</taxon>
        <taxon>Burkholderiaceae</taxon>
        <taxon>Paraburkholderia</taxon>
    </lineage>
</organism>
<accession>A0A9N8NA41</accession>
<evidence type="ECO:0000313" key="1">
    <source>
        <dbReference type="EMBL" id="CAE6968509.1"/>
    </source>
</evidence>